<evidence type="ECO:0000313" key="8">
    <source>
        <dbReference type="Proteomes" id="UP001153954"/>
    </source>
</evidence>
<accession>A0AAU9USL9</accession>
<evidence type="ECO:0000256" key="2">
    <source>
        <dbReference type="ARBA" id="ARBA00022771"/>
    </source>
</evidence>
<keyword evidence="4 5" id="KW-0238">DNA-binding</keyword>
<comment type="caution">
    <text evidence="7">The sequence shown here is derived from an EMBL/GenBank/DDBJ whole genome shotgun (WGS) entry which is preliminary data.</text>
</comment>
<dbReference type="SMART" id="SM00980">
    <property type="entry name" value="THAP"/>
    <property type="match status" value="1"/>
</dbReference>
<dbReference type="Proteomes" id="UP001153954">
    <property type="component" value="Unassembled WGS sequence"/>
</dbReference>
<gene>
    <name evidence="7" type="ORF">EEDITHA_LOCUS15865</name>
</gene>
<dbReference type="Pfam" id="PF21789">
    <property type="entry name" value="TNP-like_RNaseH_C"/>
    <property type="match status" value="1"/>
</dbReference>
<dbReference type="Gene3D" id="6.20.210.20">
    <property type="entry name" value="THAP domain"/>
    <property type="match status" value="1"/>
</dbReference>
<dbReference type="Pfam" id="PF21787">
    <property type="entry name" value="TNP-like_RNaseH_N"/>
    <property type="match status" value="1"/>
</dbReference>
<dbReference type="AlphaFoldDB" id="A0AAU9USL9"/>
<evidence type="ECO:0000256" key="1">
    <source>
        <dbReference type="ARBA" id="ARBA00022723"/>
    </source>
</evidence>
<dbReference type="InterPro" id="IPR048366">
    <property type="entry name" value="TNP-like_GBD"/>
</dbReference>
<dbReference type="GO" id="GO:0008270">
    <property type="term" value="F:zinc ion binding"/>
    <property type="evidence" value="ECO:0007669"/>
    <property type="project" value="UniProtKB-KW"/>
</dbReference>
<dbReference type="InterPro" id="IPR048365">
    <property type="entry name" value="TNP-like_RNaseH_N"/>
</dbReference>
<dbReference type="GO" id="GO:0003677">
    <property type="term" value="F:DNA binding"/>
    <property type="evidence" value="ECO:0007669"/>
    <property type="project" value="UniProtKB-UniRule"/>
</dbReference>
<dbReference type="InterPro" id="IPR048367">
    <property type="entry name" value="TNP-like_RNaseH_C"/>
</dbReference>
<dbReference type="Pfam" id="PF05485">
    <property type="entry name" value="THAP"/>
    <property type="match status" value="1"/>
</dbReference>
<dbReference type="InterPro" id="IPR055035">
    <property type="entry name" value="THAP9_C"/>
</dbReference>
<dbReference type="Pfam" id="PF12017">
    <property type="entry name" value="Tnp_P_element"/>
    <property type="match status" value="1"/>
</dbReference>
<evidence type="ECO:0000256" key="3">
    <source>
        <dbReference type="ARBA" id="ARBA00022833"/>
    </source>
</evidence>
<sequence>MVICCIIGCKSRSEQKLQDITFHTFPKDSAIRKLWIHATGRQNWQPTKNARICSRHFEQRCFRKTARNMTYLKPFSIPTLHIVEQASYFYCINVPMEILPTFIEPIAIPSSSHHIPMQIESTSTQVENSESMKIEMTPRKKKLVNQLNRKSLLAETRKKKLAILRSKNLRLLKRNAELSAIIATLKEKRFINQEAADLLSSVNPGEKLKFQRSKFSPEVRKFALNLHFISPRAYNFVRNTFNTCLPHTRTLARWYRTIEGEPGFSSEALAALKLLCTNSTQKWICGLSFDEMAIRQKVEWNGKNYVGFVNCGDQPETDVLPVAKEVLVFMLTCLNGSWKLPVGYFLVNRTTAEQKANLLKTCIDLVSECGLVVSSVTFDGCPANFSMAKLLGCQVDGDIINPVFLNNNRKIVIFPDPCHMLKLVRNTLGDKLFLTNSEGDTISWNYVKLLVELQENEGFHLANKVKSAHLHFKKQIMKVKLAAQLFSESVADALQFCKDILKLEQYSNCEPTIDFIKRFNALFDIMNSRNLDAFGFKKPLNSGNIENVQLFLENMFQYINGLKMDMSNILQTNRKTGFLGFQICIKSILFLYEEYIITKKLNFLSTYKLSQDHLEIFFGAIRAKGGFNNNPTASQFQAAYKRMLVHGQLKHLSTGNCIPLMELNILTCTNPEIAINNTTDHNRLIEDHEDIQPSLTSDLVVPNDHDYLADPTRLTEFSQKVIIYIAGFVIKSLEGQIKCEQCISSLHTNEKMKDTLQYIKDKGGLRYPSKSVIKICEIAEGVFKKNKITNKKNPLHYLVQECLKKCIGLKLFNDEHDYSDRSIFENHYSLLIKSITKKYLNVRIHYATKSFTKKIDNIRNIYTKLIIFKGQ</sequence>
<dbReference type="Pfam" id="PF22824">
    <property type="entry name" value="THAP9_C"/>
    <property type="match status" value="1"/>
</dbReference>
<reference evidence="7" key="1">
    <citation type="submission" date="2022-03" db="EMBL/GenBank/DDBJ databases">
        <authorList>
            <person name="Tunstrom K."/>
        </authorList>
    </citation>
    <scope>NUCLEOTIDE SEQUENCE</scope>
</reference>
<evidence type="ECO:0000313" key="7">
    <source>
        <dbReference type="EMBL" id="CAH2101072.1"/>
    </source>
</evidence>
<dbReference type="PANTHER" id="PTHR47577">
    <property type="entry name" value="THAP DOMAIN-CONTAINING PROTEIN 6"/>
    <property type="match status" value="1"/>
</dbReference>
<keyword evidence="2 5" id="KW-0863">Zinc-finger</keyword>
<dbReference type="SUPFAM" id="SSF57716">
    <property type="entry name" value="Glucocorticoid receptor-like (DNA-binding domain)"/>
    <property type="match status" value="1"/>
</dbReference>
<feature type="domain" description="THAP-type" evidence="6">
    <location>
        <begin position="1"/>
        <end position="81"/>
    </location>
</feature>
<keyword evidence="8" id="KW-1185">Reference proteome</keyword>
<evidence type="ECO:0000256" key="5">
    <source>
        <dbReference type="PROSITE-ProRule" id="PRU00309"/>
    </source>
</evidence>
<dbReference type="InterPro" id="IPR038441">
    <property type="entry name" value="THAP_Znf_sf"/>
</dbReference>
<dbReference type="PANTHER" id="PTHR47577:SF2">
    <property type="entry name" value="THAP DOMAIN CONTAINING 9"/>
    <property type="match status" value="1"/>
</dbReference>
<dbReference type="PROSITE" id="PS50950">
    <property type="entry name" value="ZF_THAP"/>
    <property type="match status" value="1"/>
</dbReference>
<dbReference type="SMART" id="SM00692">
    <property type="entry name" value="DM3"/>
    <property type="match status" value="1"/>
</dbReference>
<dbReference type="Pfam" id="PF21788">
    <property type="entry name" value="TNP-like_GBD"/>
    <property type="match status" value="1"/>
</dbReference>
<dbReference type="InterPro" id="IPR006612">
    <property type="entry name" value="THAP_Znf"/>
</dbReference>
<name>A0AAU9USL9_EUPED</name>
<keyword evidence="1" id="KW-0479">Metal-binding</keyword>
<proteinExistence type="predicted"/>
<organism evidence="7 8">
    <name type="scientific">Euphydryas editha</name>
    <name type="common">Edith's checkerspot</name>
    <dbReference type="NCBI Taxonomy" id="104508"/>
    <lineage>
        <taxon>Eukaryota</taxon>
        <taxon>Metazoa</taxon>
        <taxon>Ecdysozoa</taxon>
        <taxon>Arthropoda</taxon>
        <taxon>Hexapoda</taxon>
        <taxon>Insecta</taxon>
        <taxon>Pterygota</taxon>
        <taxon>Neoptera</taxon>
        <taxon>Endopterygota</taxon>
        <taxon>Lepidoptera</taxon>
        <taxon>Glossata</taxon>
        <taxon>Ditrysia</taxon>
        <taxon>Papilionoidea</taxon>
        <taxon>Nymphalidae</taxon>
        <taxon>Nymphalinae</taxon>
        <taxon>Euphydryas</taxon>
    </lineage>
</organism>
<protein>
    <recommendedName>
        <fullName evidence="6">THAP-type domain-containing protein</fullName>
    </recommendedName>
</protein>
<keyword evidence="3" id="KW-0862">Zinc</keyword>
<evidence type="ECO:0000256" key="4">
    <source>
        <dbReference type="ARBA" id="ARBA00023125"/>
    </source>
</evidence>
<dbReference type="EMBL" id="CAKOGL010000023">
    <property type="protein sequence ID" value="CAH2101072.1"/>
    <property type="molecule type" value="Genomic_DNA"/>
</dbReference>
<evidence type="ECO:0000259" key="6">
    <source>
        <dbReference type="PROSITE" id="PS50950"/>
    </source>
</evidence>
<dbReference type="InterPro" id="IPR021896">
    <property type="entry name" value="THAP9-like_HTH"/>
</dbReference>